<accession>A0A1T4RF57</accession>
<name>A0A1T4RF57_9BACT</name>
<sequence>MLISPLYTIYSGKKEGRKGVESLPPYEEKKGRMQ</sequence>
<protein>
    <submittedName>
        <fullName evidence="2">Uncharacterized protein</fullName>
    </submittedName>
</protein>
<dbReference type="Proteomes" id="UP000190367">
    <property type="component" value="Unassembled WGS sequence"/>
</dbReference>
<feature type="region of interest" description="Disordered" evidence="1">
    <location>
        <begin position="14"/>
        <end position="34"/>
    </location>
</feature>
<organism evidence="2 3">
    <name type="scientific">Chitinophaga eiseniae</name>
    <dbReference type="NCBI Taxonomy" id="634771"/>
    <lineage>
        <taxon>Bacteria</taxon>
        <taxon>Pseudomonadati</taxon>
        <taxon>Bacteroidota</taxon>
        <taxon>Chitinophagia</taxon>
        <taxon>Chitinophagales</taxon>
        <taxon>Chitinophagaceae</taxon>
        <taxon>Chitinophaga</taxon>
    </lineage>
</organism>
<evidence type="ECO:0000313" key="2">
    <source>
        <dbReference type="EMBL" id="SKA14615.1"/>
    </source>
</evidence>
<reference evidence="3" key="1">
    <citation type="submission" date="2017-02" db="EMBL/GenBank/DDBJ databases">
        <authorList>
            <person name="Varghese N."/>
            <person name="Submissions S."/>
        </authorList>
    </citation>
    <scope>NUCLEOTIDE SEQUENCE [LARGE SCALE GENOMIC DNA]</scope>
    <source>
        <strain evidence="3">DSM 22224</strain>
    </source>
</reference>
<dbReference type="AlphaFoldDB" id="A0A1T4RF57"/>
<dbReference type="STRING" id="634771.SAMN04488128_1021085"/>
<evidence type="ECO:0000256" key="1">
    <source>
        <dbReference type="SAM" id="MobiDB-lite"/>
    </source>
</evidence>
<proteinExistence type="predicted"/>
<dbReference type="EMBL" id="FUWZ01000002">
    <property type="protein sequence ID" value="SKA14615.1"/>
    <property type="molecule type" value="Genomic_DNA"/>
</dbReference>
<keyword evidence="3" id="KW-1185">Reference proteome</keyword>
<gene>
    <name evidence="2" type="ORF">SAMN04488128_1021085</name>
</gene>
<evidence type="ECO:0000313" key="3">
    <source>
        <dbReference type="Proteomes" id="UP000190367"/>
    </source>
</evidence>